<reference evidence="3" key="1">
    <citation type="submission" date="2021-02" db="EMBL/GenBank/DDBJ databases">
        <authorList>
            <person name="Nowell W R."/>
        </authorList>
    </citation>
    <scope>NUCLEOTIDE SEQUENCE</scope>
</reference>
<dbReference type="PANTHER" id="PTHR33667:SF7">
    <property type="entry name" value="RIKEN CDNA 1810020O05 GENE"/>
    <property type="match status" value="1"/>
</dbReference>
<proteinExistence type="predicted"/>
<evidence type="ECO:0000313" key="7">
    <source>
        <dbReference type="EMBL" id="CAF4325706.1"/>
    </source>
</evidence>
<organism evidence="3 10">
    <name type="scientific">Rotaria socialis</name>
    <dbReference type="NCBI Taxonomy" id="392032"/>
    <lineage>
        <taxon>Eukaryota</taxon>
        <taxon>Metazoa</taxon>
        <taxon>Spiralia</taxon>
        <taxon>Gnathifera</taxon>
        <taxon>Rotifera</taxon>
        <taxon>Eurotatoria</taxon>
        <taxon>Bdelloidea</taxon>
        <taxon>Philodinida</taxon>
        <taxon>Philodinidae</taxon>
        <taxon>Rotaria</taxon>
    </lineage>
</organism>
<dbReference type="InterPro" id="IPR027876">
    <property type="entry name" value="DUF4550"/>
</dbReference>
<dbReference type="Proteomes" id="UP000663862">
    <property type="component" value="Unassembled WGS sequence"/>
</dbReference>
<name>A0A817YM76_9BILA</name>
<protein>
    <recommendedName>
        <fullName evidence="2">DUF4550 domain-containing protein</fullName>
    </recommendedName>
</protein>
<dbReference type="EMBL" id="CAJOBO010001618">
    <property type="protein sequence ID" value="CAF4395178.1"/>
    <property type="molecule type" value="Genomic_DNA"/>
</dbReference>
<dbReference type="Pfam" id="PF15084">
    <property type="entry name" value="DUF4550"/>
    <property type="match status" value="1"/>
</dbReference>
<feature type="compositionally biased region" description="Basic residues" evidence="1">
    <location>
        <begin position="306"/>
        <end position="315"/>
    </location>
</feature>
<dbReference type="Proteomes" id="UP000663851">
    <property type="component" value="Unassembled WGS sequence"/>
</dbReference>
<evidence type="ECO:0000313" key="3">
    <source>
        <dbReference type="EMBL" id="CAF3380206.1"/>
    </source>
</evidence>
<keyword evidence="11" id="KW-1185">Reference proteome</keyword>
<accession>A0A817YM76</accession>
<evidence type="ECO:0000313" key="10">
    <source>
        <dbReference type="Proteomes" id="UP000663869"/>
    </source>
</evidence>
<dbReference type="EMBL" id="CAJOBS010000372">
    <property type="protein sequence ID" value="CAF4562198.1"/>
    <property type="molecule type" value="Genomic_DNA"/>
</dbReference>
<evidence type="ECO:0000313" key="11">
    <source>
        <dbReference type="Proteomes" id="UP000663873"/>
    </source>
</evidence>
<evidence type="ECO:0000313" key="8">
    <source>
        <dbReference type="EMBL" id="CAF4395178.1"/>
    </source>
</evidence>
<dbReference type="OrthoDB" id="188352at2759"/>
<comment type="caution">
    <text evidence="3">The sequence shown here is derived from an EMBL/GenBank/DDBJ whole genome shotgun (WGS) entry which is preliminary data.</text>
</comment>
<dbReference type="EMBL" id="CAJNXB010005727">
    <property type="protein sequence ID" value="CAF3442600.1"/>
    <property type="molecule type" value="Genomic_DNA"/>
</dbReference>
<feature type="compositionally biased region" description="Basic and acidic residues" evidence="1">
    <location>
        <begin position="981"/>
        <end position="1000"/>
    </location>
</feature>
<evidence type="ECO:0000256" key="1">
    <source>
        <dbReference type="SAM" id="MobiDB-lite"/>
    </source>
</evidence>
<dbReference type="Proteomes" id="UP000663825">
    <property type="component" value="Unassembled WGS sequence"/>
</dbReference>
<dbReference type="EMBL" id="CAJOBQ010000315">
    <property type="protein sequence ID" value="CAF4325706.1"/>
    <property type="molecule type" value="Genomic_DNA"/>
</dbReference>
<evidence type="ECO:0000313" key="5">
    <source>
        <dbReference type="EMBL" id="CAF3811395.1"/>
    </source>
</evidence>
<feature type="compositionally biased region" description="Polar residues" evidence="1">
    <location>
        <begin position="267"/>
        <end position="289"/>
    </location>
</feature>
<feature type="domain" description="DUF4550" evidence="2">
    <location>
        <begin position="83"/>
        <end position="176"/>
    </location>
</feature>
<dbReference type="Proteomes" id="UP000663838">
    <property type="component" value="Unassembled WGS sequence"/>
</dbReference>
<feature type="region of interest" description="Disordered" evidence="1">
    <location>
        <begin position="959"/>
        <end position="1016"/>
    </location>
</feature>
<evidence type="ECO:0000313" key="9">
    <source>
        <dbReference type="EMBL" id="CAF4562198.1"/>
    </source>
</evidence>
<dbReference type="Proteomes" id="UP000663873">
    <property type="component" value="Unassembled WGS sequence"/>
</dbReference>
<dbReference type="EMBL" id="CAJNYU010000657">
    <property type="protein sequence ID" value="CAF3380206.1"/>
    <property type="molecule type" value="Genomic_DNA"/>
</dbReference>
<dbReference type="EMBL" id="CAJOBP010000196">
    <property type="protein sequence ID" value="CAF4139001.1"/>
    <property type="molecule type" value="Genomic_DNA"/>
</dbReference>
<evidence type="ECO:0000313" key="4">
    <source>
        <dbReference type="EMBL" id="CAF3442600.1"/>
    </source>
</evidence>
<feature type="compositionally biased region" description="Polar residues" evidence="1">
    <location>
        <begin position="1002"/>
        <end position="1011"/>
    </location>
</feature>
<evidence type="ECO:0000259" key="2">
    <source>
        <dbReference type="Pfam" id="PF15084"/>
    </source>
</evidence>
<dbReference type="Proteomes" id="UP000663865">
    <property type="component" value="Unassembled WGS sequence"/>
</dbReference>
<sequence>MNLSVIEEASSLSSDFQKPLISNVSINKFTTEPSCSNTNHVRIRFTIALAVPADSQVSNESQSPPINTYYNGRASEASKPQAYYRVEYSLIPGEPNVAFDIVVFRTAAKIYPDNQDSRVVLTWEDENENVWIVWNHVHKVDLSRERLLALLSHKIFVKIWDGKEYCNVRTKLDKPRIGRAFQTLTATNKNGDQDNSPKHIVQSMAQNFADKWVAKPMLYKLHRKLPIIIPPPTPFLQKKIDDTENPRLATPSVPNVLQEKSSDNSVKESSTPIEGPISTPTENENSIIVKSSPDENEAKSNDNIKQKKVGTRSHKHQDEKKEKGTAQIHIPSKLIFAGFKMITSRLNDDLILPKSIQDCLVSIKIEDYELMKDTLANEFNPLSITICDVENMPSTPISYFDLKQRCEPVHCSYQIFDQPVHRTSKKVQARHIYWNDLNLYLTNSVNDHIMREFRNSPIVNIEIHDRDERESSRRCIGSVFGSENTDEVIGRVSGKTNLLKSNKNIDWHPHGCIKLDLSELWLGQTSLEYYIPVVPCRAPESGRAMSAKRTFSQENMRIQQGDFLSSGTQMKILVKLAKSLVPPVKQPSLDTRQLSTACIISPFTRIVYVFSYDNSKFLTSLETCIRTINASALGFDKHPAHIQVAALSTYKLTEAQQTSHKLNIITGFHLFDEEQHLFILEGQKEHAIDVLYKQLPRPQGKNVEILYDSSIRFNERLYVKLGLDLTHIKLCRSLRDIVSQPLIFVRDFLAKETFEALDKLHQLVLVHKLSSSARYNLFPTIEMITSLSRDFGVPLTEKEIILFSSDDRSPSASTTREKRNKHIIDSSDSNNPPKQEPVPSPEEIIRPDINFLEKNIERIRLASLRNKENQKDDDSIVFVTSGPIYPYSSQRLNATENALEQMRAYLKKNHSSSSCSFHPEYQSGTFSPYSNCETPLDYLQTLRSPSDLSLITKDKPADRTMSDWLHHPGPRSSRQSNIHPKLPDQARLDELSKPPDEWYERNSYNRQSPSGTREPFKWISRKDDFDRWTRAMPVTQQVSAHWHSPNDKNRLLSPSSRAAMIVANERMKFLRRSPQTEMSSAGRLSATQLDRLTGILKDKPVKKGLLLPKYYARKNGAQSAPLQHTRSFTSTPDRRVRSTTTVAFRKYRK</sequence>
<dbReference type="PANTHER" id="PTHR33667">
    <property type="entry name" value="SI:DKEY-57N24.6"/>
    <property type="match status" value="1"/>
</dbReference>
<dbReference type="EMBL" id="CAJNYV010006225">
    <property type="protein sequence ID" value="CAF3811395.1"/>
    <property type="molecule type" value="Genomic_DNA"/>
</dbReference>
<feature type="compositionally biased region" description="Basic and acidic residues" evidence="1">
    <location>
        <begin position="292"/>
        <end position="305"/>
    </location>
</feature>
<gene>
    <name evidence="3" type="ORF">FME351_LOCUS7168</name>
    <name evidence="8" type="ORF">HFQ381_LOCUS19681</name>
    <name evidence="5" type="ORF">KIK155_LOCUS33015</name>
    <name evidence="4" type="ORF">TIS948_LOCUS31310</name>
    <name evidence="9" type="ORF">TOA249_LOCUS8001</name>
    <name evidence="7" type="ORF">TSG867_LOCUS7867</name>
    <name evidence="6" type="ORF">UJA718_LOCUS2772</name>
</gene>
<dbReference type="Proteomes" id="UP000663869">
    <property type="component" value="Unassembled WGS sequence"/>
</dbReference>
<evidence type="ECO:0000313" key="6">
    <source>
        <dbReference type="EMBL" id="CAF4139001.1"/>
    </source>
</evidence>
<dbReference type="AlphaFoldDB" id="A0A817YM76"/>
<feature type="region of interest" description="Disordered" evidence="1">
    <location>
        <begin position="245"/>
        <end position="325"/>
    </location>
</feature>
<feature type="region of interest" description="Disordered" evidence="1">
    <location>
        <begin position="807"/>
        <end position="844"/>
    </location>
</feature>